<comment type="cofactor">
    <cofactor evidence="1">
        <name>FAD</name>
        <dbReference type="ChEBI" id="CHEBI:57692"/>
    </cofactor>
</comment>
<dbReference type="InterPro" id="IPR006076">
    <property type="entry name" value="FAD-dep_OxRdtase"/>
</dbReference>
<sequence length="384" mass="41692">MRMLEVLIVGGGVMGAATAYALARRGRRVLLLEQFALGHARGSSHGLSRLFRYAYPQAIYTQLAVAARQAWAALEADACQRLLINTGALDIAQTDLPYLKACAAQLAAAGVPFEQLSADELRSRFPALAVTDQTIGLYQPDAGILPASRCVATLIEQARRYGAVVATGVRVDRLLPDGTGVRVDAAGATYRAQRVVITAGSYTPVLLRQLGLSFPLLITREQSAFFLPHHRVLSKIGYLPVVRDHGHGDGESLLVCYPDMGEGVKAELFGTGVVVRDPYVLPPLPDPVESERIARRLEATLPGFAARLLRAETCRMTHTPTGDFLIDHHPEYRQILLAVPCSGHGFKFAPLIGEILADLAMQGTTKYDITTFRIDRLRMSPALT</sequence>
<evidence type="ECO:0000313" key="6">
    <source>
        <dbReference type="EMBL" id="PMP79204.1"/>
    </source>
</evidence>
<dbReference type="Gene3D" id="3.30.9.10">
    <property type="entry name" value="D-Amino Acid Oxidase, subunit A, domain 2"/>
    <property type="match status" value="1"/>
</dbReference>
<dbReference type="NCBIfam" id="NF008425">
    <property type="entry name" value="PRK11259.1"/>
    <property type="match status" value="1"/>
</dbReference>
<name>A0A2J6X376_9CHLR</name>
<reference evidence="6 7" key="1">
    <citation type="submission" date="2018-01" db="EMBL/GenBank/DDBJ databases">
        <title>Metagenomic assembled genomes from two thermal pools in the Uzon Caldera, Kamchatka, Russia.</title>
        <authorList>
            <person name="Wilkins L."/>
            <person name="Ettinger C."/>
        </authorList>
    </citation>
    <scope>NUCLEOTIDE SEQUENCE [LARGE SCALE GENOMIC DNA]</scope>
    <source>
        <strain evidence="6">ZAV-02</strain>
    </source>
</reference>
<dbReference type="SUPFAM" id="SSF51905">
    <property type="entry name" value="FAD/NAD(P)-binding domain"/>
    <property type="match status" value="1"/>
</dbReference>
<organism evidence="6 7">
    <name type="scientific">Chloroflexus aggregans</name>
    <dbReference type="NCBI Taxonomy" id="152260"/>
    <lineage>
        <taxon>Bacteria</taxon>
        <taxon>Bacillati</taxon>
        <taxon>Chloroflexota</taxon>
        <taxon>Chloroflexia</taxon>
        <taxon>Chloroflexales</taxon>
        <taxon>Chloroflexineae</taxon>
        <taxon>Chloroflexaceae</taxon>
        <taxon>Chloroflexus</taxon>
    </lineage>
</organism>
<evidence type="ECO:0000256" key="3">
    <source>
        <dbReference type="ARBA" id="ARBA00022827"/>
    </source>
</evidence>
<dbReference type="PANTHER" id="PTHR10961">
    <property type="entry name" value="PEROXISOMAL SARCOSINE OXIDASE"/>
    <property type="match status" value="1"/>
</dbReference>
<dbReference type="Proteomes" id="UP000243376">
    <property type="component" value="Unassembled WGS sequence"/>
</dbReference>
<evidence type="ECO:0000256" key="1">
    <source>
        <dbReference type="ARBA" id="ARBA00001974"/>
    </source>
</evidence>
<dbReference type="AlphaFoldDB" id="A0A2J6X376"/>
<dbReference type="Gene3D" id="3.50.50.60">
    <property type="entry name" value="FAD/NAD(P)-binding domain"/>
    <property type="match status" value="1"/>
</dbReference>
<comment type="caution">
    <text evidence="6">The sequence shown here is derived from an EMBL/GenBank/DDBJ whole genome shotgun (WGS) entry which is preliminary data.</text>
</comment>
<dbReference type="PANTHER" id="PTHR10961:SF7">
    <property type="entry name" value="FAD DEPENDENT OXIDOREDUCTASE DOMAIN-CONTAINING PROTEIN"/>
    <property type="match status" value="1"/>
</dbReference>
<accession>A0A2J6X376</accession>
<feature type="domain" description="FAD dependent oxidoreductase" evidence="5">
    <location>
        <begin position="6"/>
        <end position="359"/>
    </location>
</feature>
<dbReference type="InterPro" id="IPR036188">
    <property type="entry name" value="FAD/NAD-bd_sf"/>
</dbReference>
<dbReference type="GO" id="GO:0050660">
    <property type="term" value="F:flavin adenine dinucleotide binding"/>
    <property type="evidence" value="ECO:0007669"/>
    <property type="project" value="InterPro"/>
</dbReference>
<evidence type="ECO:0000313" key="7">
    <source>
        <dbReference type="Proteomes" id="UP000243376"/>
    </source>
</evidence>
<keyword evidence="3" id="KW-0274">FAD</keyword>
<protein>
    <submittedName>
        <fullName evidence="6">N-methyl-L-tryptophan oxidase</fullName>
    </submittedName>
</protein>
<evidence type="ECO:0000256" key="4">
    <source>
        <dbReference type="ARBA" id="ARBA00023002"/>
    </source>
</evidence>
<keyword evidence="2" id="KW-0285">Flavoprotein</keyword>
<dbReference type="InterPro" id="IPR045170">
    <property type="entry name" value="MTOX"/>
</dbReference>
<keyword evidence="4" id="KW-0560">Oxidoreductase</keyword>
<evidence type="ECO:0000256" key="2">
    <source>
        <dbReference type="ARBA" id="ARBA00022630"/>
    </source>
</evidence>
<dbReference type="GO" id="GO:0008115">
    <property type="term" value="F:sarcosine oxidase activity"/>
    <property type="evidence" value="ECO:0007669"/>
    <property type="project" value="TreeGrafter"/>
</dbReference>
<dbReference type="Pfam" id="PF01266">
    <property type="entry name" value="DAO"/>
    <property type="match status" value="1"/>
</dbReference>
<dbReference type="EMBL" id="PNIQ01000684">
    <property type="protein sequence ID" value="PMP79204.1"/>
    <property type="molecule type" value="Genomic_DNA"/>
</dbReference>
<gene>
    <name evidence="6" type="ORF">C0184_10250</name>
</gene>
<evidence type="ECO:0000259" key="5">
    <source>
        <dbReference type="Pfam" id="PF01266"/>
    </source>
</evidence>
<proteinExistence type="predicted"/>